<feature type="region of interest" description="Disordered" evidence="1">
    <location>
        <begin position="577"/>
        <end position="602"/>
    </location>
</feature>
<evidence type="ECO:0000313" key="2">
    <source>
        <dbReference type="EMBL" id="SFM35854.1"/>
    </source>
</evidence>
<feature type="compositionally biased region" description="Basic and acidic residues" evidence="1">
    <location>
        <begin position="591"/>
        <end position="602"/>
    </location>
</feature>
<accession>A0A1I4Q727</accession>
<keyword evidence="3" id="KW-1185">Reference proteome</keyword>
<reference evidence="2 3" key="1">
    <citation type="submission" date="2016-10" db="EMBL/GenBank/DDBJ databases">
        <authorList>
            <person name="de Groot N.N."/>
        </authorList>
    </citation>
    <scope>NUCLEOTIDE SEQUENCE [LARGE SCALE GENOMIC DNA]</scope>
    <source>
        <strain evidence="2 3">DSM 4180</strain>
    </source>
</reference>
<dbReference type="EMBL" id="FOUO01000003">
    <property type="protein sequence ID" value="SFM35854.1"/>
    <property type="molecule type" value="Genomic_DNA"/>
</dbReference>
<feature type="region of interest" description="Disordered" evidence="1">
    <location>
        <begin position="406"/>
        <end position="433"/>
    </location>
</feature>
<organism evidence="2 3">
    <name type="scientific">Ectothiorhodospira mobilis</name>
    <dbReference type="NCBI Taxonomy" id="195064"/>
    <lineage>
        <taxon>Bacteria</taxon>
        <taxon>Pseudomonadati</taxon>
        <taxon>Pseudomonadota</taxon>
        <taxon>Gammaproteobacteria</taxon>
        <taxon>Chromatiales</taxon>
        <taxon>Ectothiorhodospiraceae</taxon>
        <taxon>Ectothiorhodospira</taxon>
    </lineage>
</organism>
<dbReference type="RefSeq" id="WP_090483888.1">
    <property type="nucleotide sequence ID" value="NZ_FOUO01000003.1"/>
</dbReference>
<dbReference type="STRING" id="195064.SAMN05421721_103207"/>
<protein>
    <recommendedName>
        <fullName evidence="4">PilZ domain-containing protein</fullName>
    </recommendedName>
</protein>
<gene>
    <name evidence="2" type="ORF">SAMN05421721_103207</name>
</gene>
<dbReference type="AlphaFoldDB" id="A0A1I4Q727"/>
<name>A0A1I4Q727_ECTMO</name>
<proteinExistence type="predicted"/>
<evidence type="ECO:0008006" key="4">
    <source>
        <dbReference type="Google" id="ProtNLM"/>
    </source>
</evidence>
<dbReference type="OrthoDB" id="5724405at2"/>
<dbReference type="Proteomes" id="UP000199556">
    <property type="component" value="Unassembled WGS sequence"/>
</dbReference>
<evidence type="ECO:0000313" key="3">
    <source>
        <dbReference type="Proteomes" id="UP000199556"/>
    </source>
</evidence>
<feature type="region of interest" description="Disordered" evidence="1">
    <location>
        <begin position="340"/>
        <end position="359"/>
    </location>
</feature>
<evidence type="ECO:0000256" key="1">
    <source>
        <dbReference type="SAM" id="MobiDB-lite"/>
    </source>
</evidence>
<sequence>MLVGSPAAPSENESVPTQPRHLKRWLKALPLANPGETARLFCAALEQINARELPPARRLELLELMRPTRRYLLDKLGRHFINRPLPLSPRGQRIAELNRRVLEDVARGYLTAVEACRLDADALRPRHQVLAMHRALHALYQQLFHLARIYQPVPPGLWQRIHGIHALAEARGLETRAVKDPEMACGSRCTLTGIYKQACLLALADPLTLHRGDVERLARFLEEHAGECTLGTTPIPDNGGHLYVVDLAADAPPAHRPREEAPQGETIRYLNPAPLLRRLRACTGATSGPGHTAPLTSDQASRVIQAWTNTARRRFGRSPGQGEMEAAIGMDAIHRVLHGEDEGDGRRGHGDGPGDGPVRSREEALEALFTLAELSPPPQEQEEGISVSYLKDLPGEGSAGLWEQVARRRPMRDSEPEPPEPEPAPSPGEQITRWRIMDASAGGFRLRWNGDGLTRAQVGELLILRDRRDPKNTWRVGMIRRMIQGEDGALELGVKMLAPRALPVGVSAVTRHNGTGQPAPALLLPAIQVLGQPATLVCPTGLFQLGERIRVHMDGETREVLLPYAERQTTRFTQFRYRTAAPQESTAGRPSPRDEDRWPDLL</sequence>